<dbReference type="GO" id="GO:0003677">
    <property type="term" value="F:DNA binding"/>
    <property type="evidence" value="ECO:0007669"/>
    <property type="project" value="InterPro"/>
</dbReference>
<evidence type="ECO:0000256" key="3">
    <source>
        <dbReference type="ARBA" id="ARBA00022833"/>
    </source>
</evidence>
<evidence type="ECO:0000256" key="2">
    <source>
        <dbReference type="ARBA" id="ARBA00022771"/>
    </source>
</evidence>
<dbReference type="Pfam" id="PF02892">
    <property type="entry name" value="zf-BED"/>
    <property type="match status" value="1"/>
</dbReference>
<name>G4ZK61_PHYSP</name>
<evidence type="ECO:0000259" key="4">
    <source>
        <dbReference type="Pfam" id="PF02892"/>
    </source>
</evidence>
<dbReference type="OMA" id="FRIKFAF"/>
<feature type="non-terminal residue" evidence="5">
    <location>
        <position position="256"/>
    </location>
</feature>
<dbReference type="SUPFAM" id="SSF53098">
    <property type="entry name" value="Ribonuclease H-like"/>
    <property type="match status" value="1"/>
</dbReference>
<dbReference type="PANTHER" id="PTHR40866:SF1">
    <property type="entry name" value="BED-TYPE DOMAIN-CONTAINING PROTEIN"/>
    <property type="match status" value="1"/>
</dbReference>
<organism evidence="5 6">
    <name type="scientific">Phytophthora sojae (strain P6497)</name>
    <name type="common">Soybean stem and root rot agent</name>
    <name type="synonym">Phytophthora megasperma f. sp. glycines</name>
    <dbReference type="NCBI Taxonomy" id="1094619"/>
    <lineage>
        <taxon>Eukaryota</taxon>
        <taxon>Sar</taxon>
        <taxon>Stramenopiles</taxon>
        <taxon>Oomycota</taxon>
        <taxon>Peronosporomycetes</taxon>
        <taxon>Peronosporales</taxon>
        <taxon>Peronosporaceae</taxon>
        <taxon>Phytophthora</taxon>
    </lineage>
</organism>
<reference evidence="5 6" key="1">
    <citation type="journal article" date="2006" name="Science">
        <title>Phytophthora genome sequences uncover evolutionary origins and mechanisms of pathogenesis.</title>
        <authorList>
            <person name="Tyler B.M."/>
            <person name="Tripathy S."/>
            <person name="Zhang X."/>
            <person name="Dehal P."/>
            <person name="Jiang R.H."/>
            <person name="Aerts A."/>
            <person name="Arredondo F.D."/>
            <person name="Baxter L."/>
            <person name="Bensasson D."/>
            <person name="Beynon J.L."/>
            <person name="Chapman J."/>
            <person name="Damasceno C.M."/>
            <person name="Dorrance A.E."/>
            <person name="Dou D."/>
            <person name="Dickerman A.W."/>
            <person name="Dubchak I.L."/>
            <person name="Garbelotto M."/>
            <person name="Gijzen M."/>
            <person name="Gordon S.G."/>
            <person name="Govers F."/>
            <person name="Grunwald N.J."/>
            <person name="Huang W."/>
            <person name="Ivors K.L."/>
            <person name="Jones R.W."/>
            <person name="Kamoun S."/>
            <person name="Krampis K."/>
            <person name="Lamour K.H."/>
            <person name="Lee M.K."/>
            <person name="McDonald W.H."/>
            <person name="Medina M."/>
            <person name="Meijer H.J."/>
            <person name="Nordberg E.K."/>
            <person name="Maclean D.J."/>
            <person name="Ospina-Giraldo M.D."/>
            <person name="Morris P.F."/>
            <person name="Phuntumart V."/>
            <person name="Putnam N.H."/>
            <person name="Rash S."/>
            <person name="Rose J.K."/>
            <person name="Sakihama Y."/>
            <person name="Salamov A.A."/>
            <person name="Savidor A."/>
            <person name="Scheuring C.F."/>
            <person name="Smith B.M."/>
            <person name="Sobral B.W."/>
            <person name="Terry A."/>
            <person name="Torto-Alalibo T.A."/>
            <person name="Win J."/>
            <person name="Xu Z."/>
            <person name="Zhang H."/>
            <person name="Grigoriev I.V."/>
            <person name="Rokhsar D.S."/>
            <person name="Boore J.L."/>
        </authorList>
    </citation>
    <scope>NUCLEOTIDE SEQUENCE [LARGE SCALE GENOMIC DNA]</scope>
    <source>
        <strain evidence="5 6">P6497</strain>
    </source>
</reference>
<dbReference type="RefSeq" id="XP_009528614.1">
    <property type="nucleotide sequence ID" value="XM_009530319.1"/>
</dbReference>
<evidence type="ECO:0000313" key="6">
    <source>
        <dbReference type="Proteomes" id="UP000002640"/>
    </source>
</evidence>
<dbReference type="InterPro" id="IPR036236">
    <property type="entry name" value="Znf_C2H2_sf"/>
</dbReference>
<dbReference type="GO" id="GO:0008270">
    <property type="term" value="F:zinc ion binding"/>
    <property type="evidence" value="ECO:0007669"/>
    <property type="project" value="UniProtKB-KW"/>
</dbReference>
<evidence type="ECO:0000313" key="5">
    <source>
        <dbReference type="EMBL" id="EGZ14865.1"/>
    </source>
</evidence>
<dbReference type="SUPFAM" id="SSF57667">
    <property type="entry name" value="beta-beta-alpha zinc fingers"/>
    <property type="match status" value="1"/>
</dbReference>
<accession>G4ZK61</accession>
<dbReference type="InterPro" id="IPR012337">
    <property type="entry name" value="RNaseH-like_sf"/>
</dbReference>
<dbReference type="EMBL" id="JH159155">
    <property type="protein sequence ID" value="EGZ14865.1"/>
    <property type="molecule type" value="Genomic_DNA"/>
</dbReference>
<gene>
    <name evidence="5" type="ORF">PHYSODRAFT_507496</name>
</gene>
<dbReference type="AlphaFoldDB" id="G4ZK61"/>
<dbReference type="GeneID" id="20658758"/>
<keyword evidence="1" id="KW-0479">Metal-binding</keyword>
<evidence type="ECO:0000256" key="1">
    <source>
        <dbReference type="ARBA" id="ARBA00022723"/>
    </source>
</evidence>
<protein>
    <recommendedName>
        <fullName evidence="4">BED-type domain-containing protein</fullName>
    </recommendedName>
</protein>
<dbReference type="InterPro" id="IPR003656">
    <property type="entry name" value="Znf_BED"/>
</dbReference>
<dbReference type="Proteomes" id="UP000002640">
    <property type="component" value="Unassembled WGS sequence"/>
</dbReference>
<keyword evidence="2" id="KW-0863">Zinc-finger</keyword>
<dbReference type="InParanoid" id="G4ZK61"/>
<keyword evidence="6" id="KW-1185">Reference proteome</keyword>
<feature type="domain" description="BED-type" evidence="4">
    <location>
        <begin position="72"/>
        <end position="102"/>
    </location>
</feature>
<keyword evidence="3" id="KW-0862">Zinc</keyword>
<dbReference type="PANTHER" id="PTHR40866">
    <property type="entry name" value="BED-TYPE DOMAIN-CONTAINING PROTEIN"/>
    <property type="match status" value="1"/>
</dbReference>
<dbReference type="KEGG" id="psoj:PHYSODRAFT_507496"/>
<sequence length="256" mass="29281">MEFVAATSVRRRVHHQPLADLAPLHRTTRSGGSFRIKFAFFTPHRPSPSPHVSTMVLTSSQICSMLFTDVGNAFYKCTSCDKQYKKGNGYTNLLNHLRRKHNNYEQEAQEASRRQNLMRLHLVSTRTRDLYRWLEWLPASFGLVLDGWTSGGRHYIAIFAVFSSDSTGITEVEEDMDAQSQYDLIADTLSRYNKPWSAVKFMEGVIPFIGCASHRFNLAVKDFLKTEDELIAKVHALMTKLRTIKGRALLIRVSHL</sequence>
<proteinExistence type="predicted"/>